<evidence type="ECO:0000313" key="3">
    <source>
        <dbReference type="Proteomes" id="UP000284375"/>
    </source>
</evidence>
<dbReference type="InterPro" id="IPR016181">
    <property type="entry name" value="Acyl_CoA_acyltransferase"/>
</dbReference>
<dbReference type="AlphaFoldDB" id="A0A423VDU3"/>
<dbReference type="EMBL" id="LJZO01000060">
    <property type="protein sequence ID" value="ROV89138.1"/>
    <property type="molecule type" value="Genomic_DNA"/>
</dbReference>
<dbReference type="SUPFAM" id="SSF55729">
    <property type="entry name" value="Acyl-CoA N-acyltransferases (Nat)"/>
    <property type="match status" value="1"/>
</dbReference>
<dbReference type="Pfam" id="PF13302">
    <property type="entry name" value="Acetyltransf_3"/>
    <property type="match status" value="1"/>
</dbReference>
<feature type="domain" description="N-acetyltransferase" evidence="1">
    <location>
        <begin position="20"/>
        <end position="172"/>
    </location>
</feature>
<gene>
    <name evidence="2" type="ORF">VSDG_08884</name>
</gene>
<reference evidence="2 3" key="1">
    <citation type="submission" date="2015-09" db="EMBL/GenBank/DDBJ databases">
        <title>Host preference determinants of Valsa canker pathogens revealed by comparative genomics.</title>
        <authorList>
            <person name="Yin Z."/>
            <person name="Huang L."/>
        </authorList>
    </citation>
    <scope>NUCLEOTIDE SEQUENCE [LARGE SCALE GENOMIC DNA]</scope>
    <source>
        <strain evidence="2 3">YSFL</strain>
    </source>
</reference>
<organism evidence="2 3">
    <name type="scientific">Cytospora chrysosperma</name>
    <name type="common">Cytospora canker fungus</name>
    <name type="synonym">Sphaeria chrysosperma</name>
    <dbReference type="NCBI Taxonomy" id="252740"/>
    <lineage>
        <taxon>Eukaryota</taxon>
        <taxon>Fungi</taxon>
        <taxon>Dikarya</taxon>
        <taxon>Ascomycota</taxon>
        <taxon>Pezizomycotina</taxon>
        <taxon>Sordariomycetes</taxon>
        <taxon>Sordariomycetidae</taxon>
        <taxon>Diaporthales</taxon>
        <taxon>Cytosporaceae</taxon>
        <taxon>Cytospora</taxon>
    </lineage>
</organism>
<accession>A0A423VDU3</accession>
<keyword evidence="3" id="KW-1185">Reference proteome</keyword>
<name>A0A423VDU3_CYTCH</name>
<sequence>MAQYPDIKPQHDKLVRADCLLLRPVVAEDLSALHRMRLNPMVMQFMPGAETEQDAVKSYSVRRIELMMTEDRFSFAVVLPDTERSSEQEAPGDDIVVGFVGIIQPPEKFYIFDHKYWVSGFATEALRSFLETFWKTFPSGLNGVDEEQRDFLEAHINNGNDGSERVATKCGFAHLRGKS</sequence>
<dbReference type="GO" id="GO:0016747">
    <property type="term" value="F:acyltransferase activity, transferring groups other than amino-acyl groups"/>
    <property type="evidence" value="ECO:0007669"/>
    <property type="project" value="InterPro"/>
</dbReference>
<proteinExistence type="predicted"/>
<comment type="caution">
    <text evidence="2">The sequence shown here is derived from an EMBL/GenBank/DDBJ whole genome shotgun (WGS) entry which is preliminary data.</text>
</comment>
<dbReference type="PANTHER" id="PTHR43792">
    <property type="entry name" value="GNAT FAMILY, PUTATIVE (AFU_ORTHOLOGUE AFUA_3G00765)-RELATED-RELATED"/>
    <property type="match status" value="1"/>
</dbReference>
<dbReference type="Gene3D" id="3.40.630.30">
    <property type="match status" value="1"/>
</dbReference>
<protein>
    <recommendedName>
        <fullName evidence="1">N-acetyltransferase domain-containing protein</fullName>
    </recommendedName>
</protein>
<dbReference type="OrthoDB" id="630895at2759"/>
<dbReference type="InterPro" id="IPR000182">
    <property type="entry name" value="GNAT_dom"/>
</dbReference>
<dbReference type="InterPro" id="IPR051531">
    <property type="entry name" value="N-acetyltransferase"/>
</dbReference>
<dbReference type="PANTHER" id="PTHR43792:SF1">
    <property type="entry name" value="N-ACETYLTRANSFERASE DOMAIN-CONTAINING PROTEIN"/>
    <property type="match status" value="1"/>
</dbReference>
<dbReference type="Proteomes" id="UP000284375">
    <property type="component" value="Unassembled WGS sequence"/>
</dbReference>
<evidence type="ECO:0000313" key="2">
    <source>
        <dbReference type="EMBL" id="ROV89138.1"/>
    </source>
</evidence>
<evidence type="ECO:0000259" key="1">
    <source>
        <dbReference type="Pfam" id="PF13302"/>
    </source>
</evidence>